<dbReference type="PANTHER" id="PTHR30250">
    <property type="entry name" value="PST FAMILY PREDICTED COLANIC ACID TRANSPORTER"/>
    <property type="match status" value="1"/>
</dbReference>
<dbReference type="Pfam" id="PF13440">
    <property type="entry name" value="Polysacc_synt_3"/>
    <property type="match status" value="1"/>
</dbReference>
<evidence type="ECO:0000256" key="7">
    <source>
        <dbReference type="SAM" id="Phobius"/>
    </source>
</evidence>
<evidence type="ECO:0000256" key="1">
    <source>
        <dbReference type="ARBA" id="ARBA00004651"/>
    </source>
</evidence>
<keyword evidence="3" id="KW-1003">Cell membrane</keyword>
<protein>
    <recommendedName>
        <fullName evidence="10">Lipopolysaccharide biosynthesis protein</fullName>
    </recommendedName>
</protein>
<evidence type="ECO:0000256" key="4">
    <source>
        <dbReference type="ARBA" id="ARBA00022692"/>
    </source>
</evidence>
<accession>A0A512DA14</accession>
<feature type="transmembrane region" description="Helical" evidence="7">
    <location>
        <begin position="46"/>
        <end position="70"/>
    </location>
</feature>
<reference evidence="8 9" key="1">
    <citation type="submission" date="2019-07" db="EMBL/GenBank/DDBJ databases">
        <title>Whole genome shotgun sequence of Cellulomonas aerilata NBRC 106308.</title>
        <authorList>
            <person name="Hosoyama A."/>
            <person name="Uohara A."/>
            <person name="Ohji S."/>
            <person name="Ichikawa N."/>
        </authorList>
    </citation>
    <scope>NUCLEOTIDE SEQUENCE [LARGE SCALE GENOMIC DNA]</scope>
    <source>
        <strain evidence="8 9">NBRC 106308</strain>
    </source>
</reference>
<feature type="transmembrane region" description="Helical" evidence="7">
    <location>
        <begin position="372"/>
        <end position="393"/>
    </location>
</feature>
<dbReference type="PANTHER" id="PTHR30250:SF10">
    <property type="entry name" value="LIPOPOLYSACCHARIDE BIOSYNTHESIS PROTEIN WZXC"/>
    <property type="match status" value="1"/>
</dbReference>
<evidence type="ECO:0000256" key="6">
    <source>
        <dbReference type="ARBA" id="ARBA00023136"/>
    </source>
</evidence>
<organism evidence="8 9">
    <name type="scientific">Cellulomonas aerilata</name>
    <dbReference type="NCBI Taxonomy" id="515326"/>
    <lineage>
        <taxon>Bacteria</taxon>
        <taxon>Bacillati</taxon>
        <taxon>Actinomycetota</taxon>
        <taxon>Actinomycetes</taxon>
        <taxon>Micrococcales</taxon>
        <taxon>Cellulomonadaceae</taxon>
        <taxon>Cellulomonas</taxon>
    </lineage>
</organism>
<evidence type="ECO:0000313" key="8">
    <source>
        <dbReference type="EMBL" id="GEO33323.1"/>
    </source>
</evidence>
<feature type="transmembrane region" description="Helical" evidence="7">
    <location>
        <begin position="146"/>
        <end position="169"/>
    </location>
</feature>
<dbReference type="OrthoDB" id="9770347at2"/>
<dbReference type="GO" id="GO:0005886">
    <property type="term" value="C:plasma membrane"/>
    <property type="evidence" value="ECO:0007669"/>
    <property type="project" value="UniProtKB-SubCell"/>
</dbReference>
<keyword evidence="5 7" id="KW-1133">Transmembrane helix</keyword>
<feature type="transmembrane region" description="Helical" evidence="7">
    <location>
        <begin position="114"/>
        <end position="134"/>
    </location>
</feature>
<keyword evidence="4 7" id="KW-0812">Transmembrane</keyword>
<feature type="transmembrane region" description="Helical" evidence="7">
    <location>
        <begin position="21"/>
        <end position="40"/>
    </location>
</feature>
<dbReference type="AlphaFoldDB" id="A0A512DA14"/>
<feature type="transmembrane region" description="Helical" evidence="7">
    <location>
        <begin position="399"/>
        <end position="418"/>
    </location>
</feature>
<feature type="transmembrane region" description="Helical" evidence="7">
    <location>
        <begin position="339"/>
        <end position="365"/>
    </location>
</feature>
<feature type="transmembrane region" description="Helical" evidence="7">
    <location>
        <begin position="82"/>
        <end position="102"/>
    </location>
</feature>
<keyword evidence="9" id="KW-1185">Reference proteome</keyword>
<evidence type="ECO:0000256" key="2">
    <source>
        <dbReference type="ARBA" id="ARBA00007430"/>
    </source>
</evidence>
<gene>
    <name evidence="8" type="ORF">CAE01nite_10480</name>
</gene>
<feature type="transmembrane region" description="Helical" evidence="7">
    <location>
        <begin position="308"/>
        <end position="333"/>
    </location>
</feature>
<evidence type="ECO:0000256" key="5">
    <source>
        <dbReference type="ARBA" id="ARBA00022989"/>
    </source>
</evidence>
<dbReference type="EMBL" id="BJYY01000007">
    <property type="protein sequence ID" value="GEO33323.1"/>
    <property type="molecule type" value="Genomic_DNA"/>
</dbReference>
<comment type="caution">
    <text evidence="8">The sequence shown here is derived from an EMBL/GenBank/DDBJ whole genome shotgun (WGS) entry which is preliminary data.</text>
</comment>
<evidence type="ECO:0000256" key="3">
    <source>
        <dbReference type="ARBA" id="ARBA00022475"/>
    </source>
</evidence>
<comment type="similarity">
    <text evidence="2">Belongs to the polysaccharide synthase family.</text>
</comment>
<evidence type="ECO:0000313" key="9">
    <source>
        <dbReference type="Proteomes" id="UP000321181"/>
    </source>
</evidence>
<dbReference type="RefSeq" id="WP_146901023.1">
    <property type="nucleotide sequence ID" value="NZ_BAAARM010000002.1"/>
</dbReference>
<keyword evidence="6 7" id="KW-0472">Membrane</keyword>
<dbReference type="Proteomes" id="UP000321181">
    <property type="component" value="Unassembled WGS sequence"/>
</dbReference>
<evidence type="ECO:0008006" key="10">
    <source>
        <dbReference type="Google" id="ProtNLM"/>
    </source>
</evidence>
<comment type="subcellular location">
    <subcellularLocation>
        <location evidence="1">Cell membrane</location>
        <topology evidence="1">Multi-pass membrane protein</topology>
    </subcellularLocation>
</comment>
<proteinExistence type="inferred from homology"/>
<dbReference type="InterPro" id="IPR050833">
    <property type="entry name" value="Poly_Biosynth_Transport"/>
</dbReference>
<name>A0A512DA14_9CELL</name>
<sequence>MTDMGLSGSVRRGLAWGSAGNIVLRFGNVLIGIVLARLLAPEDFGVFAIALAVQGVLVTFVDLGLSTYLVRAAQPGRLEPTVATLSVASGVLLAVSMAVTAVPVAQALGSERAAPLIALLAGTLVISAAGVVPYARMQREFQQREIFATGAIDLGVGTVVTLVLVLAGWGPMALAVSRLVAQPCATGAQFLLSRTRPRFGFDAGVAGDAVACGLPLAGANLLSMGLLAVDKVVLSRGAGEVALGYYVLAFNVASWPLTVIGQTIRPVALAAFARLQDPEPNTVTTADDPERAPGEGAGDGGLAFAVRLAWAAAVPVACLLAVLSAPVVVLLYGDRWRPAAGALAALAAFGALRVVFDLMATYLIARGSSRPVLWIQVAWILALVPAVLLGVWAGGATGAGWAQVAVAVLVVLPCYLLAVRRRGARVSELLSVLLMPVVAAVPTAVAAAVVSKVVHGPLPTLVVGVLVGAGVYALLAGRPVLRALRSTATGPAVTGTAPTSGATTVTVP</sequence>
<feature type="transmembrane region" description="Helical" evidence="7">
    <location>
        <begin position="430"/>
        <end position="450"/>
    </location>
</feature>
<feature type="transmembrane region" description="Helical" evidence="7">
    <location>
        <begin position="456"/>
        <end position="475"/>
    </location>
</feature>